<accession>A0A9P8LII1</accession>
<reference evidence="1" key="1">
    <citation type="submission" date="2021-03" db="EMBL/GenBank/DDBJ databases">
        <title>Comparative genomics and phylogenomic investigation of the class Geoglossomycetes provide insights into ecological specialization and systematics.</title>
        <authorList>
            <person name="Melie T."/>
            <person name="Pirro S."/>
            <person name="Miller A.N."/>
            <person name="Quandt A."/>
        </authorList>
    </citation>
    <scope>NUCLEOTIDE SEQUENCE</scope>
    <source>
        <strain evidence="1">CAQ_001_2017</strain>
    </source>
</reference>
<dbReference type="AlphaFoldDB" id="A0A9P8LII1"/>
<gene>
    <name evidence="1" type="ORF">GP486_000036</name>
</gene>
<name>A0A9P8LII1_9PEZI</name>
<proteinExistence type="predicted"/>
<dbReference type="Proteomes" id="UP000750711">
    <property type="component" value="Unassembled WGS sequence"/>
</dbReference>
<comment type="caution">
    <text evidence="1">The sequence shown here is derived from an EMBL/GenBank/DDBJ whole genome shotgun (WGS) entry which is preliminary data.</text>
</comment>
<evidence type="ECO:0000313" key="1">
    <source>
        <dbReference type="EMBL" id="KAH0569219.1"/>
    </source>
</evidence>
<dbReference type="EMBL" id="JAGHQM010000002">
    <property type="protein sequence ID" value="KAH0569219.1"/>
    <property type="molecule type" value="Genomic_DNA"/>
</dbReference>
<keyword evidence="2" id="KW-1185">Reference proteome</keyword>
<protein>
    <submittedName>
        <fullName evidence="1">Uncharacterized protein</fullName>
    </submittedName>
</protein>
<organism evidence="1 2">
    <name type="scientific">Trichoglossum hirsutum</name>
    <dbReference type="NCBI Taxonomy" id="265104"/>
    <lineage>
        <taxon>Eukaryota</taxon>
        <taxon>Fungi</taxon>
        <taxon>Dikarya</taxon>
        <taxon>Ascomycota</taxon>
        <taxon>Pezizomycotina</taxon>
        <taxon>Geoglossomycetes</taxon>
        <taxon>Geoglossales</taxon>
        <taxon>Geoglossaceae</taxon>
        <taxon>Trichoglossum</taxon>
    </lineage>
</organism>
<sequence>MDSTWQDNKLYILLLSREGGSGSFHWVSFLKESNGGYVFHAVDGAPKGHRQWRLERAQSPGVYGAERLVAALEVGDDMHGLRSAIDEATNEVWAKADTSSESFDCRKFLMDCLAEFDQRGIIAIKGSINQVQEEALAVAMLNDPLLKPIGQGRRVYKSRFSK</sequence>
<evidence type="ECO:0000313" key="2">
    <source>
        <dbReference type="Proteomes" id="UP000750711"/>
    </source>
</evidence>